<dbReference type="AlphaFoldDB" id="A8P5X5"/>
<evidence type="ECO:0000313" key="4">
    <source>
        <dbReference type="Proteomes" id="UP000001861"/>
    </source>
</evidence>
<evidence type="ECO:0008006" key="5">
    <source>
        <dbReference type="Google" id="ProtNLM"/>
    </source>
</evidence>
<organism evidence="3 4">
    <name type="scientific">Coprinopsis cinerea (strain Okayama-7 / 130 / ATCC MYA-4618 / FGSC 9003)</name>
    <name type="common">Inky cap fungus</name>
    <name type="synonym">Hormographiella aspergillata</name>
    <dbReference type="NCBI Taxonomy" id="240176"/>
    <lineage>
        <taxon>Eukaryota</taxon>
        <taxon>Fungi</taxon>
        <taxon>Dikarya</taxon>
        <taxon>Basidiomycota</taxon>
        <taxon>Agaricomycotina</taxon>
        <taxon>Agaricomycetes</taxon>
        <taxon>Agaricomycetidae</taxon>
        <taxon>Agaricales</taxon>
        <taxon>Agaricineae</taxon>
        <taxon>Psathyrellaceae</taxon>
        <taxon>Coprinopsis</taxon>
    </lineage>
</organism>
<feature type="region of interest" description="Disordered" evidence="1">
    <location>
        <begin position="30"/>
        <end position="176"/>
    </location>
</feature>
<keyword evidence="2" id="KW-1133">Transmembrane helix</keyword>
<proteinExistence type="predicted"/>
<accession>A8P5X5</accession>
<dbReference type="PANTHER" id="PTHR46579:SF1">
    <property type="entry name" value="F5_8 TYPE C DOMAIN-CONTAINING PROTEIN"/>
    <property type="match status" value="1"/>
</dbReference>
<protein>
    <recommendedName>
        <fullName evidence="5">Transposase family Tnp2 protein</fullName>
    </recommendedName>
</protein>
<dbReference type="VEuPathDB" id="FungiDB:CC1G_10905"/>
<evidence type="ECO:0000256" key="2">
    <source>
        <dbReference type="SAM" id="Phobius"/>
    </source>
</evidence>
<feature type="compositionally biased region" description="Basic and acidic residues" evidence="1">
    <location>
        <begin position="69"/>
        <end position="83"/>
    </location>
</feature>
<comment type="caution">
    <text evidence="3">The sequence shown here is derived from an EMBL/GenBank/DDBJ whole genome shotgun (WGS) entry which is preliminary data.</text>
</comment>
<keyword evidence="2" id="KW-0812">Transmembrane</keyword>
<dbReference type="OMA" id="ERICTEQ"/>
<keyword evidence="2" id="KW-0472">Membrane</keyword>
<dbReference type="KEGG" id="cci:CC1G_10905"/>
<dbReference type="HOGENOM" id="CLU_006784_2_0_1"/>
<dbReference type="InParanoid" id="A8P5X5"/>
<reference evidence="3 4" key="1">
    <citation type="journal article" date="2010" name="Proc. Natl. Acad. Sci. U.S.A.">
        <title>Insights into evolution of multicellular fungi from the assembled chromosomes of the mushroom Coprinopsis cinerea (Coprinus cinereus).</title>
        <authorList>
            <person name="Stajich J.E."/>
            <person name="Wilke S.K."/>
            <person name="Ahren D."/>
            <person name="Au C.H."/>
            <person name="Birren B.W."/>
            <person name="Borodovsky M."/>
            <person name="Burns C."/>
            <person name="Canback B."/>
            <person name="Casselton L.A."/>
            <person name="Cheng C.K."/>
            <person name="Deng J."/>
            <person name="Dietrich F.S."/>
            <person name="Fargo D.C."/>
            <person name="Farman M.L."/>
            <person name="Gathman A.C."/>
            <person name="Goldberg J."/>
            <person name="Guigo R."/>
            <person name="Hoegger P.J."/>
            <person name="Hooker J.B."/>
            <person name="Huggins A."/>
            <person name="James T.Y."/>
            <person name="Kamada T."/>
            <person name="Kilaru S."/>
            <person name="Kodira C."/>
            <person name="Kues U."/>
            <person name="Kupfer D."/>
            <person name="Kwan H.S."/>
            <person name="Lomsadze A."/>
            <person name="Li W."/>
            <person name="Lilly W.W."/>
            <person name="Ma L.J."/>
            <person name="Mackey A.J."/>
            <person name="Manning G."/>
            <person name="Martin F."/>
            <person name="Muraguchi H."/>
            <person name="Natvig D.O."/>
            <person name="Palmerini H."/>
            <person name="Ramesh M.A."/>
            <person name="Rehmeyer C.J."/>
            <person name="Roe B.A."/>
            <person name="Shenoy N."/>
            <person name="Stanke M."/>
            <person name="Ter-Hovhannisyan V."/>
            <person name="Tunlid A."/>
            <person name="Velagapudi R."/>
            <person name="Vision T.J."/>
            <person name="Zeng Q."/>
            <person name="Zolan M.E."/>
            <person name="Pukkila P.J."/>
        </authorList>
    </citation>
    <scope>NUCLEOTIDE SEQUENCE [LARGE SCALE GENOMIC DNA]</scope>
    <source>
        <strain evidence="4">Okayama-7 / 130 / ATCC MYA-4618 / FGSC 9003</strain>
    </source>
</reference>
<feature type="compositionally biased region" description="Basic and acidic residues" evidence="1">
    <location>
        <begin position="121"/>
        <end position="130"/>
    </location>
</feature>
<keyword evidence="4" id="KW-1185">Reference proteome</keyword>
<dbReference type="PANTHER" id="PTHR46579">
    <property type="entry name" value="F5/8 TYPE C DOMAIN-CONTAINING PROTEIN-RELATED"/>
    <property type="match status" value="1"/>
</dbReference>
<dbReference type="EMBL" id="AACS02000011">
    <property type="protein sequence ID" value="EAU82786.2"/>
    <property type="molecule type" value="Genomic_DNA"/>
</dbReference>
<sequence>MSLNEVILCDCANCYQDDEDYRWMSRKAVNKHRERYGRGPSSTSLPPAPPPPSSAPREGSTQRVPSPNLHEENSRLSDEHPFNDDLDDWNHSSPACDQRGRDGPYFPNNEEEEDDQLGGLREGERRKVNEEEVEEEEEMINPNRPPDTTWGPAFNFSNMESTEDNEKPRSQAPAYHGHRKELPHIRMAYLQAVLNNVTGHLPVRLTNSNLASTIDMFEVAGTLPDLPVPARTLQSAKRRLGIDPDEYIIQFAACPKCWKHYTPKQMQHLESPACTVEGCPGTVYDTYLNAEKKEKRRPVMIIPHVPLLVALQSILGRKGMREMIRDSRGQPLDQNSDPNFVMSDMHDGTMWQELRTHVHRQVGNHGTVQDLDEHGGEGRRLTEHRFGLHLVVNIDWFGALKRPHSTGPIYISIADLPRELRFLQRNVICTAITPGPNEPTTEQLNHVMELTVRDAMRLKQGVRMEMWNDTDTEVIEEDVYADFLCDNCDTPGARKFAGFAGHTADLHPCPWCDCTSLDFSEDKGYDTYSFTSKNDSTLLKQKFYSRNSSSARQATILEDHGVRWAMFDALPGWKPATQTVLDFMHAIYLGVVAWLFTRLLFGAHMFPGQLKRRFENVINGIQWPSHATRLPKNLGENPSLKKADEWRRLLTVTPPVLWYAWMDPDGTIPDTEPPLPPNATLKTAHSRKRASLYVIILLLCAAIRLLSTRTISMSQAETGQAYLSSYCIKMLHLGAKLSPNHHFAMHLATMIKRFGPVYAWWLFAFERFNGLLEKVNTNGHDGGRIELTLLRNWVQAHLLYNLLIHLPDDTPQKERDLIDQLVKAEADRGGMAVEIAMFAAEASNERVRLPKQLPKSPIDIHSVRLSPDGHDGTSAHDLLFAYCQKLWPDVNLRRQFTANIQPGSVPFVGNTVARRLAYIKKDGIRFGSRNGARAPVSIEDIWLLHIPETNKPAHVCLLVRPFDIDPAILVPWRAFASLLGIYTSVANKYIKYEVIPATSIDCALALVPIPFNDGRELWVSVSFDRVSTEPEEEFEG</sequence>
<dbReference type="GeneID" id="6015642"/>
<evidence type="ECO:0000313" key="3">
    <source>
        <dbReference type="EMBL" id="EAU82786.2"/>
    </source>
</evidence>
<dbReference type="OrthoDB" id="3248986at2759"/>
<gene>
    <name evidence="3" type="ORF">CC1G_10905</name>
</gene>
<dbReference type="eggNOG" id="ENOG502S0SA">
    <property type="taxonomic scope" value="Eukaryota"/>
</dbReference>
<dbReference type="Proteomes" id="UP000001861">
    <property type="component" value="Unassembled WGS sequence"/>
</dbReference>
<evidence type="ECO:0000256" key="1">
    <source>
        <dbReference type="SAM" id="MobiDB-lite"/>
    </source>
</evidence>
<name>A8P5X5_COPC7</name>
<dbReference type="RefSeq" id="XP_001839042.2">
    <property type="nucleotide sequence ID" value="XM_001838990.2"/>
</dbReference>
<feature type="transmembrane region" description="Helical" evidence="2">
    <location>
        <begin position="690"/>
        <end position="707"/>
    </location>
</feature>
<feature type="transmembrane region" description="Helical" evidence="2">
    <location>
        <begin position="583"/>
        <end position="603"/>
    </location>
</feature>